<organism evidence="1 2">
    <name type="scientific">Erwinia aphidicola</name>
    <dbReference type="NCBI Taxonomy" id="68334"/>
    <lineage>
        <taxon>Bacteria</taxon>
        <taxon>Pseudomonadati</taxon>
        <taxon>Pseudomonadota</taxon>
        <taxon>Gammaproteobacteria</taxon>
        <taxon>Enterobacterales</taxon>
        <taxon>Erwiniaceae</taxon>
        <taxon>Erwinia</taxon>
    </lineage>
</organism>
<gene>
    <name evidence="1" type="ORF">V8N49_21325</name>
</gene>
<dbReference type="Proteomes" id="UP001306592">
    <property type="component" value="Unassembled WGS sequence"/>
</dbReference>
<reference evidence="1 2" key="1">
    <citation type="submission" date="2024-02" db="EMBL/GenBank/DDBJ databases">
        <title>First report Erwinia aphidicola in onion in Chile.</title>
        <authorList>
            <person name="Valenzuela M."/>
            <person name="Pena M."/>
            <person name="Dutta B."/>
        </authorList>
    </citation>
    <scope>NUCLEOTIDE SEQUENCE [LARGE SCALE GENOMIC DNA]</scope>
    <source>
        <strain evidence="1 2">QCJ3A</strain>
    </source>
</reference>
<proteinExistence type="predicted"/>
<evidence type="ECO:0000313" key="2">
    <source>
        <dbReference type="Proteomes" id="UP001306592"/>
    </source>
</evidence>
<comment type="caution">
    <text evidence="1">The sequence shown here is derived from an EMBL/GenBank/DDBJ whole genome shotgun (WGS) entry which is preliminary data.</text>
</comment>
<accession>A0ABU8DL02</accession>
<dbReference type="EMBL" id="JBANEI010000022">
    <property type="protein sequence ID" value="MEI2684184.1"/>
    <property type="molecule type" value="Genomic_DNA"/>
</dbReference>
<protein>
    <submittedName>
        <fullName evidence="1">Uncharacterized protein</fullName>
    </submittedName>
</protein>
<sequence length="205" mass="23719">MATASEHRKLRDMALILARARISTELSHKIPDGAAFDIILERLDMTHADFVKDHWRTVTSRERVNINWTGHRIRHRDKLDVSIMCRGVLCGVLLARHSRRRVNVNLRFLEGNPFVKANPIKGYVMAVALIVTESFALAYRARTVSISSPETVLIPRYRSYQFQLTKQDESREMRGLPVRGDLLVKRLRRRPLRRSLGVLYPPVIK</sequence>
<name>A0ABU8DL02_ERWAP</name>
<dbReference type="RefSeq" id="WP_336203754.1">
    <property type="nucleotide sequence ID" value="NZ_JBANEI010000022.1"/>
</dbReference>
<evidence type="ECO:0000313" key="1">
    <source>
        <dbReference type="EMBL" id="MEI2684184.1"/>
    </source>
</evidence>
<keyword evidence="2" id="KW-1185">Reference proteome</keyword>